<reference evidence="2" key="1">
    <citation type="submission" date="2021-10" db="EMBL/GenBank/DDBJ databases">
        <title>Melipona bicolor Genome sequencing and assembly.</title>
        <authorList>
            <person name="Araujo N.S."/>
            <person name="Arias M.C."/>
        </authorList>
    </citation>
    <scope>NUCLEOTIDE SEQUENCE</scope>
    <source>
        <strain evidence="2">USP_2M_L1-L4_2017</strain>
        <tissue evidence="2">Whole body</tissue>
    </source>
</reference>
<evidence type="ECO:0000256" key="1">
    <source>
        <dbReference type="SAM" id="MobiDB-lite"/>
    </source>
</evidence>
<keyword evidence="3" id="KW-1185">Reference proteome</keyword>
<organism evidence="2 3">
    <name type="scientific">Melipona bicolor</name>
    <dbReference type="NCBI Taxonomy" id="60889"/>
    <lineage>
        <taxon>Eukaryota</taxon>
        <taxon>Metazoa</taxon>
        <taxon>Ecdysozoa</taxon>
        <taxon>Arthropoda</taxon>
        <taxon>Hexapoda</taxon>
        <taxon>Insecta</taxon>
        <taxon>Pterygota</taxon>
        <taxon>Neoptera</taxon>
        <taxon>Endopterygota</taxon>
        <taxon>Hymenoptera</taxon>
        <taxon>Apocrita</taxon>
        <taxon>Aculeata</taxon>
        <taxon>Apoidea</taxon>
        <taxon>Anthophila</taxon>
        <taxon>Apidae</taxon>
        <taxon>Melipona</taxon>
    </lineage>
</organism>
<comment type="caution">
    <text evidence="2">The sequence shown here is derived from an EMBL/GenBank/DDBJ whole genome shotgun (WGS) entry which is preliminary data.</text>
</comment>
<gene>
    <name evidence="2" type="ORF">K0M31_016238</name>
</gene>
<dbReference type="AlphaFoldDB" id="A0AA40KTJ1"/>
<accession>A0AA40KTJ1</accession>
<proteinExistence type="predicted"/>
<evidence type="ECO:0000313" key="2">
    <source>
        <dbReference type="EMBL" id="KAK1132101.1"/>
    </source>
</evidence>
<dbReference type="Proteomes" id="UP001177670">
    <property type="component" value="Unassembled WGS sequence"/>
</dbReference>
<name>A0AA40KTJ1_9HYME</name>
<dbReference type="EMBL" id="JAHYIQ010000005">
    <property type="protein sequence ID" value="KAK1132101.1"/>
    <property type="molecule type" value="Genomic_DNA"/>
</dbReference>
<evidence type="ECO:0000313" key="3">
    <source>
        <dbReference type="Proteomes" id="UP001177670"/>
    </source>
</evidence>
<protein>
    <submittedName>
        <fullName evidence="2">Uncharacterized protein</fullName>
    </submittedName>
</protein>
<sequence length="81" mass="8873">MKTMGDVVADPADEQNVGTSTSSTQNPTAGKEFGQKTLRSLKRGLGRLWRRHRGNASITEYDPCYKVAYLGNVLTGWAKGK</sequence>
<feature type="region of interest" description="Disordered" evidence="1">
    <location>
        <begin position="1"/>
        <end position="36"/>
    </location>
</feature>
<feature type="compositionally biased region" description="Polar residues" evidence="1">
    <location>
        <begin position="16"/>
        <end position="28"/>
    </location>
</feature>